<comment type="caution">
    <text evidence="1">The sequence shown here is derived from an EMBL/GenBank/DDBJ whole genome shotgun (WGS) entry which is preliminary data.</text>
</comment>
<reference evidence="1" key="2">
    <citation type="submission" date="2021-09" db="EMBL/GenBank/DDBJ databases">
        <authorList>
            <person name="Jia N."/>
            <person name="Wang J."/>
            <person name="Shi W."/>
            <person name="Du L."/>
            <person name="Sun Y."/>
            <person name="Zhan W."/>
            <person name="Jiang J."/>
            <person name="Wang Q."/>
            <person name="Zhang B."/>
            <person name="Ji P."/>
            <person name="Sakyi L.B."/>
            <person name="Cui X."/>
            <person name="Yuan T."/>
            <person name="Jiang B."/>
            <person name="Yang W."/>
            <person name="Lam T.T.-Y."/>
            <person name="Chang Q."/>
            <person name="Ding S."/>
            <person name="Wang X."/>
            <person name="Zhu J."/>
            <person name="Ruan X."/>
            <person name="Zhao L."/>
            <person name="Wei J."/>
            <person name="Que T."/>
            <person name="Du C."/>
            <person name="Cheng J."/>
            <person name="Dai P."/>
            <person name="Han X."/>
            <person name="Huang E."/>
            <person name="Gao Y."/>
            <person name="Liu J."/>
            <person name="Shao H."/>
            <person name="Ye R."/>
            <person name="Li L."/>
            <person name="Wei W."/>
            <person name="Wang X."/>
            <person name="Wang C."/>
            <person name="Huo Q."/>
            <person name="Li W."/>
            <person name="Guo W."/>
            <person name="Chen H."/>
            <person name="Chen S."/>
            <person name="Zhou L."/>
            <person name="Zhou L."/>
            <person name="Ni X."/>
            <person name="Tian J."/>
            <person name="Zhou Y."/>
            <person name="Sheng Y."/>
            <person name="Liu T."/>
            <person name="Pan Y."/>
            <person name="Xia L."/>
            <person name="Li J."/>
            <person name="Zhao F."/>
            <person name="Cao W."/>
        </authorList>
    </citation>
    <scope>NUCLEOTIDE SEQUENCE</scope>
    <source>
        <strain evidence="1">Rmic-2018</strain>
        <tissue evidence="1">Larvae</tissue>
    </source>
</reference>
<keyword evidence="2" id="KW-1185">Reference proteome</keyword>
<reference evidence="1" key="1">
    <citation type="journal article" date="2020" name="Cell">
        <title>Large-Scale Comparative Analyses of Tick Genomes Elucidate Their Genetic Diversity and Vector Capacities.</title>
        <authorList>
            <consortium name="Tick Genome and Microbiome Consortium (TIGMIC)"/>
            <person name="Jia N."/>
            <person name="Wang J."/>
            <person name="Shi W."/>
            <person name="Du L."/>
            <person name="Sun Y."/>
            <person name="Zhan W."/>
            <person name="Jiang J.F."/>
            <person name="Wang Q."/>
            <person name="Zhang B."/>
            <person name="Ji P."/>
            <person name="Bell-Sakyi L."/>
            <person name="Cui X.M."/>
            <person name="Yuan T.T."/>
            <person name="Jiang B.G."/>
            <person name="Yang W.F."/>
            <person name="Lam T.T."/>
            <person name="Chang Q.C."/>
            <person name="Ding S.J."/>
            <person name="Wang X.J."/>
            <person name="Zhu J.G."/>
            <person name="Ruan X.D."/>
            <person name="Zhao L."/>
            <person name="Wei J.T."/>
            <person name="Ye R.Z."/>
            <person name="Que T.C."/>
            <person name="Du C.H."/>
            <person name="Zhou Y.H."/>
            <person name="Cheng J.X."/>
            <person name="Dai P.F."/>
            <person name="Guo W.B."/>
            <person name="Han X.H."/>
            <person name="Huang E.J."/>
            <person name="Li L.F."/>
            <person name="Wei W."/>
            <person name="Gao Y.C."/>
            <person name="Liu J.Z."/>
            <person name="Shao H.Z."/>
            <person name="Wang X."/>
            <person name="Wang C.C."/>
            <person name="Yang T.C."/>
            <person name="Huo Q.B."/>
            <person name="Li W."/>
            <person name="Chen H.Y."/>
            <person name="Chen S.E."/>
            <person name="Zhou L.G."/>
            <person name="Ni X.B."/>
            <person name="Tian J.H."/>
            <person name="Sheng Y."/>
            <person name="Liu T."/>
            <person name="Pan Y.S."/>
            <person name="Xia L.Y."/>
            <person name="Li J."/>
            <person name="Zhao F."/>
            <person name="Cao W.C."/>
        </authorList>
    </citation>
    <scope>NUCLEOTIDE SEQUENCE</scope>
    <source>
        <strain evidence="1">Rmic-2018</strain>
    </source>
</reference>
<accession>A0A9J6E0G9</accession>
<name>A0A9J6E0G9_RHIMP</name>
<protein>
    <submittedName>
        <fullName evidence="1">Uncharacterized protein</fullName>
    </submittedName>
</protein>
<gene>
    <name evidence="1" type="ORF">HPB51_010361</name>
</gene>
<dbReference type="InterPro" id="IPR036691">
    <property type="entry name" value="Endo/exonu/phosph_ase_sf"/>
</dbReference>
<dbReference type="Gene3D" id="3.60.10.10">
    <property type="entry name" value="Endonuclease/exonuclease/phosphatase"/>
    <property type="match status" value="1"/>
</dbReference>
<dbReference type="EMBL" id="JABSTU010000006">
    <property type="protein sequence ID" value="KAH8027796.1"/>
    <property type="molecule type" value="Genomic_DNA"/>
</dbReference>
<dbReference type="SUPFAM" id="SSF56219">
    <property type="entry name" value="DNase I-like"/>
    <property type="match status" value="1"/>
</dbReference>
<dbReference type="AlphaFoldDB" id="A0A9J6E0G9"/>
<proteinExistence type="predicted"/>
<organism evidence="1 2">
    <name type="scientific">Rhipicephalus microplus</name>
    <name type="common">Cattle tick</name>
    <name type="synonym">Boophilus microplus</name>
    <dbReference type="NCBI Taxonomy" id="6941"/>
    <lineage>
        <taxon>Eukaryota</taxon>
        <taxon>Metazoa</taxon>
        <taxon>Ecdysozoa</taxon>
        <taxon>Arthropoda</taxon>
        <taxon>Chelicerata</taxon>
        <taxon>Arachnida</taxon>
        <taxon>Acari</taxon>
        <taxon>Parasitiformes</taxon>
        <taxon>Ixodida</taxon>
        <taxon>Ixodoidea</taxon>
        <taxon>Ixodidae</taxon>
        <taxon>Rhipicephalinae</taxon>
        <taxon>Rhipicephalus</taxon>
        <taxon>Boophilus</taxon>
    </lineage>
</organism>
<sequence>MLARNARKGSVKDLFCRPSKFSHREIILDDDGDSGSISETAVQTQGAGSGAMALSNVIEYTNNGETPFVHALRVVGREPILIVGDFDGPSKVWGYRREEKRGLKRAELASMLDLSLHTDLFYPTRIGNSVTRDTCPDVTFARTFSMQSG</sequence>
<evidence type="ECO:0000313" key="2">
    <source>
        <dbReference type="Proteomes" id="UP000821866"/>
    </source>
</evidence>
<evidence type="ECO:0000313" key="1">
    <source>
        <dbReference type="EMBL" id="KAH8027796.1"/>
    </source>
</evidence>
<dbReference type="Proteomes" id="UP000821866">
    <property type="component" value="Chromosome 4"/>
</dbReference>